<name>X0UKG2_9ZZZZ</name>
<gene>
    <name evidence="1" type="ORF">S01H1_36664</name>
</gene>
<dbReference type="SUPFAM" id="SSF53756">
    <property type="entry name" value="UDP-Glycosyltransferase/glycogen phosphorylase"/>
    <property type="match status" value="1"/>
</dbReference>
<sequence length="83" mass="9167">RDGVEGMIVQPASPAVIENAVRILVEAPEVRRRLAAAARTRARDFDFERTVRAYESYYGKLVTVRRAGAFSAMFDVSPPAQVA</sequence>
<dbReference type="AlphaFoldDB" id="X0UKG2"/>
<reference evidence="1" key="1">
    <citation type="journal article" date="2014" name="Front. Microbiol.">
        <title>High frequency of phylogenetically diverse reductive dehalogenase-homologous genes in deep subseafloor sedimentary metagenomes.</title>
        <authorList>
            <person name="Kawai M."/>
            <person name="Futagami T."/>
            <person name="Toyoda A."/>
            <person name="Takaki Y."/>
            <person name="Nishi S."/>
            <person name="Hori S."/>
            <person name="Arai W."/>
            <person name="Tsubouchi T."/>
            <person name="Morono Y."/>
            <person name="Uchiyama I."/>
            <person name="Ito T."/>
            <person name="Fujiyama A."/>
            <person name="Inagaki F."/>
            <person name="Takami H."/>
        </authorList>
    </citation>
    <scope>NUCLEOTIDE SEQUENCE</scope>
    <source>
        <strain evidence="1">Expedition CK06-06</strain>
    </source>
</reference>
<dbReference type="EMBL" id="BARS01022987">
    <property type="protein sequence ID" value="GAG06309.1"/>
    <property type="molecule type" value="Genomic_DNA"/>
</dbReference>
<feature type="non-terminal residue" evidence="1">
    <location>
        <position position="1"/>
    </location>
</feature>
<organism evidence="1">
    <name type="scientific">marine sediment metagenome</name>
    <dbReference type="NCBI Taxonomy" id="412755"/>
    <lineage>
        <taxon>unclassified sequences</taxon>
        <taxon>metagenomes</taxon>
        <taxon>ecological metagenomes</taxon>
    </lineage>
</organism>
<evidence type="ECO:0008006" key="2">
    <source>
        <dbReference type="Google" id="ProtNLM"/>
    </source>
</evidence>
<evidence type="ECO:0000313" key="1">
    <source>
        <dbReference type="EMBL" id="GAG06309.1"/>
    </source>
</evidence>
<comment type="caution">
    <text evidence="1">The sequence shown here is derived from an EMBL/GenBank/DDBJ whole genome shotgun (WGS) entry which is preliminary data.</text>
</comment>
<dbReference type="Gene3D" id="3.40.50.2000">
    <property type="entry name" value="Glycogen Phosphorylase B"/>
    <property type="match status" value="2"/>
</dbReference>
<accession>X0UKG2</accession>
<protein>
    <recommendedName>
        <fullName evidence="2">Glycosyl transferase family 1 domain-containing protein</fullName>
    </recommendedName>
</protein>
<proteinExistence type="predicted"/>